<evidence type="ECO:0000259" key="16">
    <source>
        <dbReference type="PROSITE" id="PS50109"/>
    </source>
</evidence>
<keyword evidence="4" id="KW-1003">Cell membrane</keyword>
<keyword evidence="6" id="KW-0597">Phosphoprotein</keyword>
<evidence type="ECO:0000256" key="1">
    <source>
        <dbReference type="ARBA" id="ARBA00000085"/>
    </source>
</evidence>
<dbReference type="InterPro" id="IPR036097">
    <property type="entry name" value="HisK_dim/P_sf"/>
</dbReference>
<evidence type="ECO:0000256" key="9">
    <source>
        <dbReference type="ARBA" id="ARBA00022741"/>
    </source>
</evidence>
<dbReference type="InterPro" id="IPR003661">
    <property type="entry name" value="HisK_dim/P_dom"/>
</dbReference>
<keyword evidence="14 15" id="KW-0472">Membrane</keyword>
<dbReference type="InterPro" id="IPR003594">
    <property type="entry name" value="HATPase_dom"/>
</dbReference>
<dbReference type="PROSITE" id="PS50109">
    <property type="entry name" value="HIS_KIN"/>
    <property type="match status" value="1"/>
</dbReference>
<evidence type="ECO:0000256" key="11">
    <source>
        <dbReference type="ARBA" id="ARBA00022840"/>
    </source>
</evidence>
<comment type="subcellular location">
    <subcellularLocation>
        <location evidence="2">Cell inner membrane</location>
        <topology evidence="2">Multi-pass membrane protein</topology>
    </subcellularLocation>
</comment>
<keyword evidence="19" id="KW-1185">Reference proteome</keyword>
<evidence type="ECO:0000256" key="10">
    <source>
        <dbReference type="ARBA" id="ARBA00022777"/>
    </source>
</evidence>
<evidence type="ECO:0000256" key="7">
    <source>
        <dbReference type="ARBA" id="ARBA00022679"/>
    </source>
</evidence>
<evidence type="ECO:0000313" key="19">
    <source>
        <dbReference type="Proteomes" id="UP000030988"/>
    </source>
</evidence>
<evidence type="ECO:0000256" key="3">
    <source>
        <dbReference type="ARBA" id="ARBA00012438"/>
    </source>
</evidence>
<keyword evidence="10" id="KW-0418">Kinase</keyword>
<dbReference type="PANTHER" id="PTHR44936">
    <property type="entry name" value="SENSOR PROTEIN CREC"/>
    <property type="match status" value="1"/>
</dbReference>
<evidence type="ECO:0000256" key="13">
    <source>
        <dbReference type="ARBA" id="ARBA00023012"/>
    </source>
</evidence>
<gene>
    <name evidence="18" type="ORF">PK98_13895</name>
</gene>
<evidence type="ECO:0000256" key="6">
    <source>
        <dbReference type="ARBA" id="ARBA00022553"/>
    </source>
</evidence>
<feature type="domain" description="HAMP" evidence="17">
    <location>
        <begin position="202"/>
        <end position="255"/>
    </location>
</feature>
<dbReference type="CDD" id="cd00082">
    <property type="entry name" value="HisKA"/>
    <property type="match status" value="1"/>
</dbReference>
<dbReference type="SMART" id="SM00304">
    <property type="entry name" value="HAMP"/>
    <property type="match status" value="1"/>
</dbReference>
<dbReference type="SUPFAM" id="SSF47384">
    <property type="entry name" value="Homodimeric domain of signal transducing histidine kinase"/>
    <property type="match status" value="1"/>
</dbReference>
<dbReference type="PROSITE" id="PS50885">
    <property type="entry name" value="HAMP"/>
    <property type="match status" value="1"/>
</dbReference>
<dbReference type="SMART" id="SM00387">
    <property type="entry name" value="HATPase_c"/>
    <property type="match status" value="1"/>
</dbReference>
<keyword evidence="13" id="KW-0902">Two-component regulatory system</keyword>
<keyword evidence="11" id="KW-0067">ATP-binding</keyword>
<dbReference type="SMART" id="SM00388">
    <property type="entry name" value="HisKA"/>
    <property type="match status" value="1"/>
</dbReference>
<dbReference type="EMBL" id="JTDN01000002">
    <property type="protein sequence ID" value="KHL24945.1"/>
    <property type="molecule type" value="Genomic_DNA"/>
</dbReference>
<evidence type="ECO:0000256" key="4">
    <source>
        <dbReference type="ARBA" id="ARBA00022475"/>
    </source>
</evidence>
<comment type="catalytic activity">
    <reaction evidence="1">
        <text>ATP + protein L-histidine = ADP + protein N-phospho-L-histidine.</text>
        <dbReference type="EC" id="2.7.13.3"/>
    </reaction>
</comment>
<proteinExistence type="predicted"/>
<dbReference type="Gene3D" id="1.10.287.130">
    <property type="match status" value="1"/>
</dbReference>
<dbReference type="InterPro" id="IPR004358">
    <property type="entry name" value="Sig_transdc_His_kin-like_C"/>
</dbReference>
<dbReference type="SUPFAM" id="SSF55874">
    <property type="entry name" value="ATPase domain of HSP90 chaperone/DNA topoisomerase II/histidine kinase"/>
    <property type="match status" value="1"/>
</dbReference>
<accession>A0A0B2BYM0</accession>
<organism evidence="18 19">
    <name type="scientific">Croceibacterium mercuriale</name>
    <dbReference type="NCBI Taxonomy" id="1572751"/>
    <lineage>
        <taxon>Bacteria</taxon>
        <taxon>Pseudomonadati</taxon>
        <taxon>Pseudomonadota</taxon>
        <taxon>Alphaproteobacteria</taxon>
        <taxon>Sphingomonadales</taxon>
        <taxon>Erythrobacteraceae</taxon>
        <taxon>Croceibacterium</taxon>
    </lineage>
</organism>
<evidence type="ECO:0000259" key="17">
    <source>
        <dbReference type="PROSITE" id="PS50885"/>
    </source>
</evidence>
<evidence type="ECO:0000256" key="5">
    <source>
        <dbReference type="ARBA" id="ARBA00022519"/>
    </source>
</evidence>
<evidence type="ECO:0000256" key="12">
    <source>
        <dbReference type="ARBA" id="ARBA00022989"/>
    </source>
</evidence>
<dbReference type="PANTHER" id="PTHR44936:SF5">
    <property type="entry name" value="SENSOR HISTIDINE KINASE ENVZ"/>
    <property type="match status" value="1"/>
</dbReference>
<evidence type="ECO:0000256" key="14">
    <source>
        <dbReference type="ARBA" id="ARBA00023136"/>
    </source>
</evidence>
<dbReference type="STRING" id="1572751.PK98_13895"/>
<dbReference type="PRINTS" id="PR00344">
    <property type="entry name" value="BCTRLSENSOR"/>
</dbReference>
<dbReference type="InterPro" id="IPR036890">
    <property type="entry name" value="HATPase_C_sf"/>
</dbReference>
<keyword evidence="5" id="KW-0997">Cell inner membrane</keyword>
<name>A0A0B2BYM0_9SPHN</name>
<feature type="domain" description="Histidine kinase" evidence="16">
    <location>
        <begin position="263"/>
        <end position="466"/>
    </location>
</feature>
<dbReference type="InterPro" id="IPR050980">
    <property type="entry name" value="2C_sensor_his_kinase"/>
</dbReference>
<keyword evidence="7" id="KW-0808">Transferase</keyword>
<dbReference type="GO" id="GO:0005524">
    <property type="term" value="F:ATP binding"/>
    <property type="evidence" value="ECO:0007669"/>
    <property type="project" value="UniProtKB-KW"/>
</dbReference>
<dbReference type="EC" id="2.7.13.3" evidence="3"/>
<dbReference type="GO" id="GO:0005886">
    <property type="term" value="C:plasma membrane"/>
    <property type="evidence" value="ECO:0007669"/>
    <property type="project" value="UniProtKB-SubCell"/>
</dbReference>
<sequence>MGPLHPRHWLPKSLLGQMLLAVAAALLVAQGISAALQLQAARQRQEARAISTLAFQLVSEPRMEFGQPPRHRDTSRWRRLRIQRTATFPLLPGEQRDTAREAALRTIMAEQGINPAQLLVTTRIWRSDRWVMGQLADDGDLLRQDWLDYPFMLAAMKRAGDGQWTVARVPVPQDGNRQIGRLVLQTLLLYVVLVGGLALLLRRITRPLAALTARVESFARSRDPAGQLDPTGPQDMRRLIVAHNAMEARIAALLDEKDVMLGAIGHDLKTPLTALRVRIESVPDTAERGRMAATIEDIVRSLDDILSLARVGRPGEEPERTDLSALLDAVVEEYEDMGEPVVMCPGDRLPMMLRASWLRRAVRNLVDNAIRYGGGARVSLDRTPGLAIVRVEDDGPGIAEDAQAAMLLPFARGESSRNRGTGGAGLGLTLARAIAEQDGGSLHLVNRRGADGTVEGLTAELHLPIR</sequence>
<keyword evidence="9" id="KW-0547">Nucleotide-binding</keyword>
<comment type="caution">
    <text evidence="18">The sequence shown here is derived from an EMBL/GenBank/DDBJ whole genome shotgun (WGS) entry which is preliminary data.</text>
</comment>
<dbReference type="Proteomes" id="UP000030988">
    <property type="component" value="Unassembled WGS sequence"/>
</dbReference>
<dbReference type="RefSeq" id="WP_039097743.1">
    <property type="nucleotide sequence ID" value="NZ_JTDN01000002.1"/>
</dbReference>
<evidence type="ECO:0000313" key="18">
    <source>
        <dbReference type="EMBL" id="KHL24945.1"/>
    </source>
</evidence>
<dbReference type="InterPro" id="IPR003660">
    <property type="entry name" value="HAMP_dom"/>
</dbReference>
<keyword evidence="8 15" id="KW-0812">Transmembrane</keyword>
<protein>
    <recommendedName>
        <fullName evidence="3">histidine kinase</fullName>
        <ecNumber evidence="3">2.7.13.3</ecNumber>
    </recommendedName>
</protein>
<feature type="transmembrane region" description="Helical" evidence="15">
    <location>
        <begin position="182"/>
        <end position="201"/>
    </location>
</feature>
<evidence type="ECO:0000256" key="2">
    <source>
        <dbReference type="ARBA" id="ARBA00004429"/>
    </source>
</evidence>
<dbReference type="InterPro" id="IPR005467">
    <property type="entry name" value="His_kinase_dom"/>
</dbReference>
<dbReference type="Gene3D" id="3.30.565.10">
    <property type="entry name" value="Histidine kinase-like ATPase, C-terminal domain"/>
    <property type="match status" value="1"/>
</dbReference>
<keyword evidence="12 15" id="KW-1133">Transmembrane helix</keyword>
<dbReference type="AlphaFoldDB" id="A0A0B2BYM0"/>
<evidence type="ECO:0000256" key="8">
    <source>
        <dbReference type="ARBA" id="ARBA00022692"/>
    </source>
</evidence>
<evidence type="ECO:0000256" key="15">
    <source>
        <dbReference type="SAM" id="Phobius"/>
    </source>
</evidence>
<dbReference type="GO" id="GO:0000155">
    <property type="term" value="F:phosphorelay sensor kinase activity"/>
    <property type="evidence" value="ECO:0007669"/>
    <property type="project" value="InterPro"/>
</dbReference>
<reference evidence="18 19" key="1">
    <citation type="submission" date="2014-11" db="EMBL/GenBank/DDBJ databases">
        <title>Draft genome sequence of Kirrobacter mercurialis.</title>
        <authorList>
            <person name="Coil D.A."/>
            <person name="Eisen J.A."/>
        </authorList>
    </citation>
    <scope>NUCLEOTIDE SEQUENCE [LARGE SCALE GENOMIC DNA]</scope>
    <source>
        <strain evidence="18 19">Coronado</strain>
    </source>
</reference>
<dbReference type="Pfam" id="PF02518">
    <property type="entry name" value="HATPase_c"/>
    <property type="match status" value="1"/>
</dbReference>